<dbReference type="EMBL" id="CAUYUJ010008746">
    <property type="protein sequence ID" value="CAK0824823.1"/>
    <property type="molecule type" value="Genomic_DNA"/>
</dbReference>
<keyword evidence="3" id="KW-1185">Reference proteome</keyword>
<evidence type="ECO:0000313" key="2">
    <source>
        <dbReference type="EMBL" id="CAK0824823.1"/>
    </source>
</evidence>
<gene>
    <name evidence="2" type="ORF">PCOR1329_LOCUS25121</name>
</gene>
<sequence>MGEAEVCNLAEGKGQFSERLDVLLGNVKNGSLRLRISCMQPQPGAALRHCSIPLLCIEEVRLSSSNTLEILTKLADQIFLRFDDARLAALAFKKLSDSPSVVVAGSPFSFAFCFAAVLASSPAHELQGEQPQGAPPASTFHEAVDGPQSDQDSDPYSFSLVAELQRWTRAHDGAGEQWRVDSTLNNTVCARHIPAR</sequence>
<reference evidence="2" key="1">
    <citation type="submission" date="2023-10" db="EMBL/GenBank/DDBJ databases">
        <authorList>
            <person name="Chen Y."/>
            <person name="Shah S."/>
            <person name="Dougan E. K."/>
            <person name="Thang M."/>
            <person name="Chan C."/>
        </authorList>
    </citation>
    <scope>NUCLEOTIDE SEQUENCE [LARGE SCALE GENOMIC DNA]</scope>
</reference>
<dbReference type="Proteomes" id="UP001189429">
    <property type="component" value="Unassembled WGS sequence"/>
</dbReference>
<feature type="region of interest" description="Disordered" evidence="1">
    <location>
        <begin position="125"/>
        <end position="155"/>
    </location>
</feature>
<name>A0ABN9RZL0_9DINO</name>
<organism evidence="2 3">
    <name type="scientific">Prorocentrum cordatum</name>
    <dbReference type="NCBI Taxonomy" id="2364126"/>
    <lineage>
        <taxon>Eukaryota</taxon>
        <taxon>Sar</taxon>
        <taxon>Alveolata</taxon>
        <taxon>Dinophyceae</taxon>
        <taxon>Prorocentrales</taxon>
        <taxon>Prorocentraceae</taxon>
        <taxon>Prorocentrum</taxon>
    </lineage>
</organism>
<accession>A0ABN9RZL0</accession>
<comment type="caution">
    <text evidence="2">The sequence shown here is derived from an EMBL/GenBank/DDBJ whole genome shotgun (WGS) entry which is preliminary data.</text>
</comment>
<evidence type="ECO:0000313" key="3">
    <source>
        <dbReference type="Proteomes" id="UP001189429"/>
    </source>
</evidence>
<proteinExistence type="predicted"/>
<evidence type="ECO:0000256" key="1">
    <source>
        <dbReference type="SAM" id="MobiDB-lite"/>
    </source>
</evidence>
<protein>
    <submittedName>
        <fullName evidence="2">Uncharacterized protein</fullName>
    </submittedName>
</protein>